<dbReference type="GO" id="GO:0016787">
    <property type="term" value="F:hydrolase activity"/>
    <property type="evidence" value="ECO:0007669"/>
    <property type="project" value="UniProtKB-KW"/>
</dbReference>
<sequence>MAAGGDLARGSRGFPRCSWREGPFLGRLRIQERASPCSLIMKPPVRRDTARIILVSSDDRVMLFRHHLPAPWAREGWLTPGGAIEPGESPAAGAARELREETGQTLSPAAASTAVALNSGEWSANGTMFTTVNWYFLSRTASENVDLSSQADYEHKGLLEHRWWTIADLELTRELVLPPGLACLLRQLLPGQPPEEPALLPWA</sequence>
<feature type="domain" description="Nudix hydrolase" evidence="6">
    <location>
        <begin position="45"/>
        <end position="189"/>
    </location>
</feature>
<dbReference type="PANTHER" id="PTHR43046:SF12">
    <property type="entry name" value="GDP-MANNOSE MANNOSYL HYDROLASE"/>
    <property type="match status" value="1"/>
</dbReference>
<organism evidence="7 8">
    <name type="scientific">Nonomuraea diastatica</name>
    <dbReference type="NCBI Taxonomy" id="1848329"/>
    <lineage>
        <taxon>Bacteria</taxon>
        <taxon>Bacillati</taxon>
        <taxon>Actinomycetota</taxon>
        <taxon>Actinomycetes</taxon>
        <taxon>Streptosporangiales</taxon>
        <taxon>Streptosporangiaceae</taxon>
        <taxon>Nonomuraea</taxon>
    </lineage>
</organism>
<evidence type="ECO:0000256" key="4">
    <source>
        <dbReference type="ARBA" id="ARBA00022842"/>
    </source>
</evidence>
<dbReference type="PROSITE" id="PS51462">
    <property type="entry name" value="NUDIX"/>
    <property type="match status" value="1"/>
</dbReference>
<dbReference type="PRINTS" id="PR00502">
    <property type="entry name" value="NUDIXFAMILY"/>
</dbReference>
<evidence type="ECO:0000313" key="7">
    <source>
        <dbReference type="EMBL" id="TDD16520.1"/>
    </source>
</evidence>
<proteinExistence type="inferred from homology"/>
<dbReference type="Gene3D" id="3.90.79.10">
    <property type="entry name" value="Nucleoside Triphosphate Pyrophosphohydrolase"/>
    <property type="match status" value="1"/>
</dbReference>
<comment type="caution">
    <text evidence="7">The sequence shown here is derived from an EMBL/GenBank/DDBJ whole genome shotgun (WGS) entry which is preliminary data.</text>
</comment>
<dbReference type="Proteomes" id="UP000294543">
    <property type="component" value="Unassembled WGS sequence"/>
</dbReference>
<evidence type="ECO:0000256" key="5">
    <source>
        <dbReference type="RuleBase" id="RU003476"/>
    </source>
</evidence>
<dbReference type="EMBL" id="SMKP01000104">
    <property type="protein sequence ID" value="TDD16520.1"/>
    <property type="molecule type" value="Genomic_DNA"/>
</dbReference>
<dbReference type="PROSITE" id="PS00893">
    <property type="entry name" value="NUDIX_BOX"/>
    <property type="match status" value="1"/>
</dbReference>
<dbReference type="InterPro" id="IPR020084">
    <property type="entry name" value="NUDIX_hydrolase_CS"/>
</dbReference>
<comment type="similarity">
    <text evidence="2 5">Belongs to the Nudix hydrolase family.</text>
</comment>
<dbReference type="SUPFAM" id="SSF55811">
    <property type="entry name" value="Nudix"/>
    <property type="match status" value="1"/>
</dbReference>
<dbReference type="PANTHER" id="PTHR43046">
    <property type="entry name" value="GDP-MANNOSE MANNOSYL HYDROLASE"/>
    <property type="match status" value="1"/>
</dbReference>
<dbReference type="InterPro" id="IPR000086">
    <property type="entry name" value="NUDIX_hydrolase_dom"/>
</dbReference>
<evidence type="ECO:0000256" key="1">
    <source>
        <dbReference type="ARBA" id="ARBA00001946"/>
    </source>
</evidence>
<evidence type="ECO:0000259" key="6">
    <source>
        <dbReference type="PROSITE" id="PS51462"/>
    </source>
</evidence>
<evidence type="ECO:0000256" key="2">
    <source>
        <dbReference type="ARBA" id="ARBA00005582"/>
    </source>
</evidence>
<keyword evidence="8" id="KW-1185">Reference proteome</keyword>
<dbReference type="Pfam" id="PF00293">
    <property type="entry name" value="NUDIX"/>
    <property type="match status" value="1"/>
</dbReference>
<name>A0A4R4WPY4_9ACTN</name>
<dbReference type="InterPro" id="IPR020476">
    <property type="entry name" value="Nudix_hydrolase"/>
</dbReference>
<dbReference type="OrthoDB" id="3214694at2"/>
<gene>
    <name evidence="7" type="ORF">E1294_31150</name>
</gene>
<evidence type="ECO:0000313" key="8">
    <source>
        <dbReference type="Proteomes" id="UP000294543"/>
    </source>
</evidence>
<comment type="cofactor">
    <cofactor evidence="1">
        <name>Mg(2+)</name>
        <dbReference type="ChEBI" id="CHEBI:18420"/>
    </cofactor>
</comment>
<dbReference type="InterPro" id="IPR015797">
    <property type="entry name" value="NUDIX_hydrolase-like_dom_sf"/>
</dbReference>
<keyword evidence="4" id="KW-0460">Magnesium</keyword>
<dbReference type="CDD" id="cd04685">
    <property type="entry name" value="NUDIX_Hydrolase"/>
    <property type="match status" value="1"/>
</dbReference>
<evidence type="ECO:0000256" key="3">
    <source>
        <dbReference type="ARBA" id="ARBA00022801"/>
    </source>
</evidence>
<accession>A0A4R4WPY4</accession>
<dbReference type="AlphaFoldDB" id="A0A4R4WPY4"/>
<protein>
    <submittedName>
        <fullName evidence="7">NUDIX domain-containing protein</fullName>
    </submittedName>
</protein>
<keyword evidence="3 5" id="KW-0378">Hydrolase</keyword>
<reference evidence="7 8" key="1">
    <citation type="submission" date="2019-03" db="EMBL/GenBank/DDBJ databases">
        <title>Draft genome sequences of novel Actinobacteria.</title>
        <authorList>
            <person name="Sahin N."/>
            <person name="Ay H."/>
            <person name="Saygin H."/>
        </authorList>
    </citation>
    <scope>NUCLEOTIDE SEQUENCE [LARGE SCALE GENOMIC DNA]</scope>
    <source>
        <strain evidence="7 8">KC712</strain>
    </source>
</reference>